<organism evidence="2 3">
    <name type="scientific">Gynuella sunshinyii YC6258</name>
    <dbReference type="NCBI Taxonomy" id="1445510"/>
    <lineage>
        <taxon>Bacteria</taxon>
        <taxon>Pseudomonadati</taxon>
        <taxon>Pseudomonadota</taxon>
        <taxon>Gammaproteobacteria</taxon>
        <taxon>Oceanospirillales</taxon>
        <taxon>Saccharospirillaceae</taxon>
        <taxon>Gynuella</taxon>
    </lineage>
</organism>
<keyword evidence="3" id="KW-1185">Reference proteome</keyword>
<dbReference type="Pfam" id="PF10592">
    <property type="entry name" value="AIPR"/>
    <property type="match status" value="1"/>
</dbReference>
<dbReference type="RefSeq" id="WP_044618826.1">
    <property type="nucleotide sequence ID" value="NZ_CP007142.1"/>
</dbReference>
<sequence length="566" mass="62857">MAEGIKPHELIQLCELLDARFRGKITGTGHKEIDRARNFYTKALAAYFLTLEAGASDDDAIQASIDGGQDHGIDSVYVDSTQTVWLVQSKYKDSGAGEVELAEVGKFVDGVKDLAKQKYERFNEHLQKKIPALNAVFDSGVAKVKAVLTYTGDALGDDKRRVMSDLEAALNQPADPYFLSFLIRGLASFHRMQLDEQLPAPITAEITLENYGHINEPYLCYFGSITGTQLKTLKVEYGAKLFDANIRHFQGDTVVNQDISETIKNNPEHFFYFNNGVTFICDAIRPIGPRDDTRSTGKFRVENLSVINGAQTVTSLAIDLNEDNQEQDVKVLATFIALDADLDEFGGKVTRYRNNQNAVSDIDFAALDENQIQWAQTLQQSGVSYRYKSGELDQEDFDVETAAKALACWAGDSDCNLIAQAKKDAKKLFSRVAGAELHGATYHHLFKDSLQARQLWRIVQIHQLIRESLKSDARQATGLDKDITSNSLMLLSHIVYLKIKPHIDHNDLQLSLVHSNIVRTTAQSITQSIIAEYKKINWGKTPASVFKNASDLKTLKGAVMAALANA</sequence>
<evidence type="ECO:0000313" key="2">
    <source>
        <dbReference type="EMBL" id="AJQ96933.1"/>
    </source>
</evidence>
<proteinExistence type="predicted"/>
<dbReference type="STRING" id="1445510.YC6258_04901"/>
<dbReference type="KEGG" id="gsn:YC6258_04901"/>
<dbReference type="HOGENOM" id="CLU_023505_0_0_6"/>
<protein>
    <recommendedName>
        <fullName evidence="1">Abortive phage infection protein C-terminal domain-containing protein</fullName>
    </recommendedName>
</protein>
<feature type="domain" description="Abortive phage infection protein C-terminal" evidence="1">
    <location>
        <begin position="242"/>
        <end position="527"/>
    </location>
</feature>
<dbReference type="AlphaFoldDB" id="A0A0C5VUD6"/>
<evidence type="ECO:0000259" key="1">
    <source>
        <dbReference type="Pfam" id="PF10592"/>
    </source>
</evidence>
<accession>A0A0C5VUD6</accession>
<name>A0A0C5VUD6_9GAMM</name>
<gene>
    <name evidence="2" type="ORF">YC6258_04901</name>
</gene>
<dbReference type="Proteomes" id="UP000032266">
    <property type="component" value="Chromosome"/>
</dbReference>
<dbReference type="InterPro" id="IPR018891">
    <property type="entry name" value="AIPR_C"/>
</dbReference>
<evidence type="ECO:0000313" key="3">
    <source>
        <dbReference type="Proteomes" id="UP000032266"/>
    </source>
</evidence>
<dbReference type="PATRIC" id="fig|1445510.3.peg.4863"/>
<dbReference type="OrthoDB" id="6180443at2"/>
<reference evidence="2 3" key="1">
    <citation type="submission" date="2014-01" db="EMBL/GenBank/DDBJ databases">
        <title>Full genme sequencing of cellulolytic bacterium Gynuella sunshinyii YC6258T gen. nov., sp. nov.</title>
        <authorList>
            <person name="Khan H."/>
            <person name="Chung E.J."/>
            <person name="Chung Y.R."/>
        </authorList>
    </citation>
    <scope>NUCLEOTIDE SEQUENCE [LARGE SCALE GENOMIC DNA]</scope>
    <source>
        <strain evidence="2 3">YC6258</strain>
    </source>
</reference>
<dbReference type="EMBL" id="CP007142">
    <property type="protein sequence ID" value="AJQ96933.1"/>
    <property type="molecule type" value="Genomic_DNA"/>
</dbReference>